<dbReference type="Proteomes" id="UP000530234">
    <property type="component" value="Unassembled WGS sequence"/>
</dbReference>
<organism evidence="4 5">
    <name type="scientific">Streptomyces calidiresistens</name>
    <dbReference type="NCBI Taxonomy" id="1485586"/>
    <lineage>
        <taxon>Bacteria</taxon>
        <taxon>Bacillati</taxon>
        <taxon>Actinomycetota</taxon>
        <taxon>Actinomycetes</taxon>
        <taxon>Kitasatosporales</taxon>
        <taxon>Streptomycetaceae</taxon>
        <taxon>Streptomyces</taxon>
    </lineage>
</organism>
<evidence type="ECO:0000256" key="3">
    <source>
        <dbReference type="SAM" id="SignalP"/>
    </source>
</evidence>
<feature type="compositionally biased region" description="Acidic residues" evidence="1">
    <location>
        <begin position="216"/>
        <end position="227"/>
    </location>
</feature>
<feature type="signal peptide" evidence="3">
    <location>
        <begin position="1"/>
        <end position="28"/>
    </location>
</feature>
<dbReference type="NCBIfam" id="TIGR01167">
    <property type="entry name" value="LPXTG_anchor"/>
    <property type="match status" value="1"/>
</dbReference>
<dbReference type="EMBL" id="VKHS01000469">
    <property type="protein sequence ID" value="MBB0231264.1"/>
    <property type="molecule type" value="Genomic_DNA"/>
</dbReference>
<feature type="chain" id="PRO_5030986484" evidence="3">
    <location>
        <begin position="29"/>
        <end position="281"/>
    </location>
</feature>
<protein>
    <submittedName>
        <fullName evidence="4">LPXTG cell wall anchor domain-containing protein</fullName>
    </submittedName>
</protein>
<comment type="caution">
    <text evidence="4">The sequence shown here is derived from an EMBL/GenBank/DDBJ whole genome shotgun (WGS) entry which is preliminary data.</text>
</comment>
<dbReference type="AlphaFoldDB" id="A0A7W3XXS9"/>
<sequence>MRIFSVKGALAASAAATMIFLGAAPASATFTWSGTLHEPHRGSVAVDFAKEGETCPGVSENEDGWHFVTRGTTNFVKLEATFEKAGTIELTTFGPPSDKHAYIATPVGDVLVDATATLKGHNKKQNTFLLSHACPGTEESGENGGTGDTGDTTEGTTGDTTEGSTGDSTEGQTSEGSTGDTGDTTEGQTSEGSTGDTGDSTEGTTGDTTEGSTGDEGTEGTTGDDAEATTGGVTPDGGSETPDLANTGSNTPVIGASVLAAALLGVGGYMAMRRRNAAGRA</sequence>
<keyword evidence="2" id="KW-0472">Membrane</keyword>
<accession>A0A7W3XXS9</accession>
<keyword evidence="3" id="KW-0732">Signal</keyword>
<feature type="transmembrane region" description="Helical" evidence="2">
    <location>
        <begin position="253"/>
        <end position="272"/>
    </location>
</feature>
<proteinExistence type="predicted"/>
<keyword evidence="2" id="KW-1133">Transmembrane helix</keyword>
<dbReference type="RefSeq" id="WP_182665458.1">
    <property type="nucleotide sequence ID" value="NZ_VKHS01000469.1"/>
</dbReference>
<feature type="compositionally biased region" description="Low complexity" evidence="1">
    <location>
        <begin position="149"/>
        <end position="212"/>
    </location>
</feature>
<keyword evidence="2" id="KW-0812">Transmembrane</keyword>
<feature type="region of interest" description="Disordered" evidence="1">
    <location>
        <begin position="133"/>
        <end position="249"/>
    </location>
</feature>
<name>A0A7W3XXS9_9ACTN</name>
<evidence type="ECO:0000256" key="1">
    <source>
        <dbReference type="SAM" id="MobiDB-lite"/>
    </source>
</evidence>
<keyword evidence="5" id="KW-1185">Reference proteome</keyword>
<evidence type="ECO:0000256" key="2">
    <source>
        <dbReference type="SAM" id="Phobius"/>
    </source>
</evidence>
<reference evidence="5" key="1">
    <citation type="submission" date="2019-10" db="EMBL/GenBank/DDBJ databases">
        <title>Streptomyces sp. nov., a novel actinobacterium isolated from alkaline environment.</title>
        <authorList>
            <person name="Golinska P."/>
        </authorList>
    </citation>
    <scope>NUCLEOTIDE SEQUENCE [LARGE SCALE GENOMIC DNA]</scope>
    <source>
        <strain evidence="5">DSM 42108</strain>
    </source>
</reference>
<gene>
    <name evidence="4" type="ORF">FOE67_17550</name>
</gene>
<evidence type="ECO:0000313" key="4">
    <source>
        <dbReference type="EMBL" id="MBB0231264.1"/>
    </source>
</evidence>
<evidence type="ECO:0000313" key="5">
    <source>
        <dbReference type="Proteomes" id="UP000530234"/>
    </source>
</evidence>